<dbReference type="OrthoDB" id="9796817at2"/>
<dbReference type="InterPro" id="IPR023765">
    <property type="entry name" value="SBP_5_CS"/>
</dbReference>
<dbReference type="GO" id="GO:0015833">
    <property type="term" value="P:peptide transport"/>
    <property type="evidence" value="ECO:0007669"/>
    <property type="project" value="TreeGrafter"/>
</dbReference>
<comment type="similarity">
    <text evidence="2">Belongs to the bacterial solute-binding protein 5 family.</text>
</comment>
<dbReference type="GO" id="GO:0043190">
    <property type="term" value="C:ATP-binding cassette (ABC) transporter complex"/>
    <property type="evidence" value="ECO:0007669"/>
    <property type="project" value="InterPro"/>
</dbReference>
<dbReference type="Pfam" id="PF00496">
    <property type="entry name" value="SBP_bac_5"/>
    <property type="match status" value="1"/>
</dbReference>
<dbReference type="PROSITE" id="PS01040">
    <property type="entry name" value="SBP_BACTERIAL_5"/>
    <property type="match status" value="1"/>
</dbReference>
<comment type="caution">
    <text evidence="6">The sequence shown here is derived from an EMBL/GenBank/DDBJ whole genome shotgun (WGS) entry which is preliminary data.</text>
</comment>
<dbReference type="InterPro" id="IPR039424">
    <property type="entry name" value="SBP_5"/>
</dbReference>
<dbReference type="Proteomes" id="UP000182149">
    <property type="component" value="Unassembled WGS sequence"/>
</dbReference>
<dbReference type="EMBL" id="JXKD01000016">
    <property type="protein sequence ID" value="OJG09445.1"/>
    <property type="molecule type" value="Genomic_DNA"/>
</dbReference>
<dbReference type="GO" id="GO:1904680">
    <property type="term" value="F:peptide transmembrane transporter activity"/>
    <property type="evidence" value="ECO:0007669"/>
    <property type="project" value="TreeGrafter"/>
</dbReference>
<keyword evidence="3 4" id="KW-0732">Signal</keyword>
<feature type="domain" description="Solute-binding protein family 5" evidence="5">
    <location>
        <begin position="89"/>
        <end position="438"/>
    </location>
</feature>
<accession>A0A1L8QPL3</accession>
<dbReference type="PANTHER" id="PTHR30290:SF59">
    <property type="entry name" value="OLIGOPEPTIDE ABC TRANSPORTER,SUBSTRATE-BINDING PROTEIN"/>
    <property type="match status" value="1"/>
</dbReference>
<protein>
    <submittedName>
        <fullName evidence="6">ABC transporter, substrate-binding protein, family 5</fullName>
    </submittedName>
</protein>
<dbReference type="InterPro" id="IPR000914">
    <property type="entry name" value="SBP_5_dom"/>
</dbReference>
<evidence type="ECO:0000256" key="3">
    <source>
        <dbReference type="ARBA" id="ARBA00022729"/>
    </source>
</evidence>
<dbReference type="AlphaFoldDB" id="A0A1L8QPL3"/>
<dbReference type="SUPFAM" id="SSF53850">
    <property type="entry name" value="Periplasmic binding protein-like II"/>
    <property type="match status" value="1"/>
</dbReference>
<evidence type="ECO:0000313" key="6">
    <source>
        <dbReference type="EMBL" id="OJG09445.1"/>
    </source>
</evidence>
<dbReference type="STRING" id="328396.RU93_GL000776"/>
<dbReference type="Gene3D" id="3.90.76.10">
    <property type="entry name" value="Dipeptide-binding Protein, Domain 1"/>
    <property type="match status" value="1"/>
</dbReference>
<evidence type="ECO:0000259" key="5">
    <source>
        <dbReference type="Pfam" id="PF00496"/>
    </source>
</evidence>
<evidence type="ECO:0000313" key="7">
    <source>
        <dbReference type="Proteomes" id="UP000182149"/>
    </source>
</evidence>
<dbReference type="PIRSF" id="PIRSF002741">
    <property type="entry name" value="MppA"/>
    <property type="match status" value="1"/>
</dbReference>
<dbReference type="PANTHER" id="PTHR30290">
    <property type="entry name" value="PERIPLASMIC BINDING COMPONENT OF ABC TRANSPORTER"/>
    <property type="match status" value="1"/>
</dbReference>
<feature type="signal peptide" evidence="4">
    <location>
        <begin position="1"/>
        <end position="23"/>
    </location>
</feature>
<evidence type="ECO:0000256" key="1">
    <source>
        <dbReference type="ARBA" id="ARBA00004193"/>
    </source>
</evidence>
<dbReference type="PROSITE" id="PS51257">
    <property type="entry name" value="PROKAR_LIPOPROTEIN"/>
    <property type="match status" value="1"/>
</dbReference>
<gene>
    <name evidence="6" type="ORF">RU93_GL000776</name>
</gene>
<feature type="chain" id="PRO_5038639522" evidence="4">
    <location>
        <begin position="24"/>
        <end position="526"/>
    </location>
</feature>
<dbReference type="Gene3D" id="3.10.105.10">
    <property type="entry name" value="Dipeptide-binding Protein, Domain 3"/>
    <property type="match status" value="1"/>
</dbReference>
<proteinExistence type="inferred from homology"/>
<keyword evidence="7" id="KW-1185">Reference proteome</keyword>
<dbReference type="Gene3D" id="3.40.190.10">
    <property type="entry name" value="Periplasmic binding protein-like II"/>
    <property type="match status" value="1"/>
</dbReference>
<dbReference type="RefSeq" id="WP_071875475.1">
    <property type="nucleotide sequence ID" value="NZ_JBHSHF010000011.1"/>
</dbReference>
<dbReference type="InterPro" id="IPR030678">
    <property type="entry name" value="Peptide/Ni-bd"/>
</dbReference>
<evidence type="ECO:0000256" key="4">
    <source>
        <dbReference type="SAM" id="SignalP"/>
    </source>
</evidence>
<organism evidence="6 7">
    <name type="scientific">Enterococcus aquimarinus</name>
    <dbReference type="NCBI Taxonomy" id="328396"/>
    <lineage>
        <taxon>Bacteria</taxon>
        <taxon>Bacillati</taxon>
        <taxon>Bacillota</taxon>
        <taxon>Bacilli</taxon>
        <taxon>Lactobacillales</taxon>
        <taxon>Enterococcaceae</taxon>
        <taxon>Enterococcus</taxon>
    </lineage>
</organism>
<comment type="subcellular location">
    <subcellularLocation>
        <location evidence="1">Cell membrane</location>
        <topology evidence="1">Lipid-anchor</topology>
    </subcellularLocation>
</comment>
<sequence>MIHKKKWFIGSLVFAGLLLSACAGGSADNTGESQAADNAANQDTFTYAISGDPSATNPINTSDRWGLTVNNMIYSPLVAIETDGTEKNILAESVEAAEDGLSITVKLKEDVKWSDGEAFTADDVIFTYEQKVKKENGNADQLWIQDEPVAFEKVDDYTVKFILPSPSAAALHNIVTETFIIPEHVFKDVEDFSVNELPVAAVGTGPYKLKEYKRGEYLTFEANENYFGGEAGIQNVTLRIITSSDTAKVALQKGEVDTAVVLPSDIDDLDTDTITVYPYSENRVGYMGLNTQSEALKDEKVRQAVLFALNKEELNQAAYLDAKYYEQPYSFLPPNNPYVSEDVEKYETNIEKSKELLQEAGVTDLKLNLAFSATDPAQTVQATLIQQQLQKAGINVTLEGGDGTAIFTELKKEGSTKYNLFLGGYIMGNDPDLYGALFRTNGSANYFQTNNPVTDELFDAAALELDADKRQALYDELQAEVAKDARFYPIVDNKKILAVNNRISDVEAATLIPIYTFEDMSKLSIK</sequence>
<reference evidence="6 7" key="1">
    <citation type="submission" date="2014-12" db="EMBL/GenBank/DDBJ databases">
        <title>Draft genome sequences of 29 type strains of Enterococci.</title>
        <authorList>
            <person name="Zhong Z."/>
            <person name="Sun Z."/>
            <person name="Liu W."/>
            <person name="Zhang W."/>
            <person name="Zhang H."/>
        </authorList>
    </citation>
    <scope>NUCLEOTIDE SEQUENCE [LARGE SCALE GENOMIC DNA]</scope>
    <source>
        <strain evidence="6 7">DSM 17690</strain>
    </source>
</reference>
<name>A0A1L8QPL3_9ENTE</name>
<dbReference type="GO" id="GO:0042597">
    <property type="term" value="C:periplasmic space"/>
    <property type="evidence" value="ECO:0007669"/>
    <property type="project" value="UniProtKB-ARBA"/>
</dbReference>
<dbReference type="CDD" id="cd00995">
    <property type="entry name" value="PBP2_NikA_DppA_OppA_like"/>
    <property type="match status" value="1"/>
</dbReference>
<evidence type="ECO:0000256" key="2">
    <source>
        <dbReference type="ARBA" id="ARBA00005695"/>
    </source>
</evidence>